<name>A0AAV5F667_ELECO</name>
<sequence length="78" mass="8326">MLITSALGRGFTAIHLPSLRTCSPATCWSMSRMVRALGSVCAGSPYVSSGAGALWVEVHRHVLLLLAQNLLHILLLQA</sequence>
<evidence type="ECO:0000313" key="1">
    <source>
        <dbReference type="EMBL" id="GJN30128.1"/>
    </source>
</evidence>
<reference evidence="1" key="1">
    <citation type="journal article" date="2018" name="DNA Res.">
        <title>Multiple hybrid de novo genome assembly of finger millet, an orphan allotetraploid crop.</title>
        <authorList>
            <person name="Hatakeyama M."/>
            <person name="Aluri S."/>
            <person name="Balachadran M.T."/>
            <person name="Sivarajan S.R."/>
            <person name="Patrignani A."/>
            <person name="Gruter S."/>
            <person name="Poveda L."/>
            <person name="Shimizu-Inatsugi R."/>
            <person name="Baeten J."/>
            <person name="Francoijs K.J."/>
            <person name="Nataraja K.N."/>
            <person name="Reddy Y.A.N."/>
            <person name="Phadnis S."/>
            <person name="Ravikumar R.L."/>
            <person name="Schlapbach R."/>
            <person name="Sreeman S.M."/>
            <person name="Shimizu K.K."/>
        </authorList>
    </citation>
    <scope>NUCLEOTIDE SEQUENCE</scope>
</reference>
<dbReference type="AlphaFoldDB" id="A0AAV5F667"/>
<dbReference type="Proteomes" id="UP001054889">
    <property type="component" value="Unassembled WGS sequence"/>
</dbReference>
<proteinExistence type="predicted"/>
<gene>
    <name evidence="1" type="primary">gb18408</name>
    <name evidence="1" type="ORF">PR202_gb18408</name>
</gene>
<evidence type="ECO:0000313" key="2">
    <source>
        <dbReference type="Proteomes" id="UP001054889"/>
    </source>
</evidence>
<comment type="caution">
    <text evidence="1">The sequence shown here is derived from an EMBL/GenBank/DDBJ whole genome shotgun (WGS) entry which is preliminary data.</text>
</comment>
<accession>A0AAV5F667</accession>
<dbReference type="EMBL" id="BQKI01000082">
    <property type="protein sequence ID" value="GJN30128.1"/>
    <property type="molecule type" value="Genomic_DNA"/>
</dbReference>
<organism evidence="1 2">
    <name type="scientific">Eleusine coracana subsp. coracana</name>
    <dbReference type="NCBI Taxonomy" id="191504"/>
    <lineage>
        <taxon>Eukaryota</taxon>
        <taxon>Viridiplantae</taxon>
        <taxon>Streptophyta</taxon>
        <taxon>Embryophyta</taxon>
        <taxon>Tracheophyta</taxon>
        <taxon>Spermatophyta</taxon>
        <taxon>Magnoliopsida</taxon>
        <taxon>Liliopsida</taxon>
        <taxon>Poales</taxon>
        <taxon>Poaceae</taxon>
        <taxon>PACMAD clade</taxon>
        <taxon>Chloridoideae</taxon>
        <taxon>Cynodonteae</taxon>
        <taxon>Eleusininae</taxon>
        <taxon>Eleusine</taxon>
    </lineage>
</organism>
<reference evidence="1" key="2">
    <citation type="submission" date="2021-12" db="EMBL/GenBank/DDBJ databases">
        <title>Resequencing data analysis of finger millet.</title>
        <authorList>
            <person name="Hatakeyama M."/>
            <person name="Aluri S."/>
            <person name="Balachadran M.T."/>
            <person name="Sivarajan S.R."/>
            <person name="Poveda L."/>
            <person name="Shimizu-Inatsugi R."/>
            <person name="Schlapbach R."/>
            <person name="Sreeman S.M."/>
            <person name="Shimizu K.K."/>
        </authorList>
    </citation>
    <scope>NUCLEOTIDE SEQUENCE</scope>
</reference>
<protein>
    <submittedName>
        <fullName evidence="1">Uncharacterized protein</fullName>
    </submittedName>
</protein>
<keyword evidence="2" id="KW-1185">Reference proteome</keyword>